<accession>A0A8H6RUG1</accession>
<feature type="region of interest" description="Disordered" evidence="2">
    <location>
        <begin position="110"/>
        <end position="355"/>
    </location>
</feature>
<feature type="coiled-coil region" evidence="1">
    <location>
        <begin position="9"/>
        <end position="36"/>
    </location>
</feature>
<reference evidence="3" key="1">
    <citation type="submission" date="2020-04" db="EMBL/GenBank/DDBJ databases">
        <title>Draft genome resource of the tomato pathogen Pseudocercospora fuligena.</title>
        <authorList>
            <person name="Zaccaron A."/>
        </authorList>
    </citation>
    <scope>NUCLEOTIDE SEQUENCE</scope>
    <source>
        <strain evidence="3">PF001</strain>
    </source>
</reference>
<sequence>MPSPGDKEFARRETILKQAEAKARNLSDEYNAVVSRYRVCAEAVLEIKHRLNNTKSSVASIAITIDLKRAEARQEIAINALMKKQEEHAAAEADRFSAKLHLDEYVKSMNQKSVPKPKQQPPPGSEQQQHQQETKAVNKEAEMKQRIQETRKRAEEEVRARAKERSDQREAEAKREWAQRKKEQEDGTKRRSRNQSAKREPDFARMQEAWEKVEEAKARQRSRTREAQREAEAARLQNVQQPAEEQTRSRTRERSTPKAPEPSPLRENRARSEDNVRFLSEEQYAQKKKEAERLQKERIQADEEARFRSRDRAAQQEADAARIQEKRRQAAEEAKKRSAQKPPPVPPHRERPQQDDEIYKAWRQDAEEAFKDYTAMEVFPTPPFPDTICNKPECLLGRSSRALKICPCDIEKAIKATGRPMKEERKCWHPDKFSTCKEEVREAFQAKAKEVFQVVVKMYEAEKGQ</sequence>
<comment type="caution">
    <text evidence="3">The sequence shown here is derived from an EMBL/GenBank/DDBJ whole genome shotgun (WGS) entry which is preliminary data.</text>
</comment>
<organism evidence="3 4">
    <name type="scientific">Pseudocercospora fuligena</name>
    <dbReference type="NCBI Taxonomy" id="685502"/>
    <lineage>
        <taxon>Eukaryota</taxon>
        <taxon>Fungi</taxon>
        <taxon>Dikarya</taxon>
        <taxon>Ascomycota</taxon>
        <taxon>Pezizomycotina</taxon>
        <taxon>Dothideomycetes</taxon>
        <taxon>Dothideomycetidae</taxon>
        <taxon>Mycosphaerellales</taxon>
        <taxon>Mycosphaerellaceae</taxon>
        <taxon>Pseudocercospora</taxon>
    </lineage>
</organism>
<feature type="compositionally biased region" description="Basic and acidic residues" evidence="2">
    <location>
        <begin position="132"/>
        <end position="189"/>
    </location>
</feature>
<dbReference type="EMBL" id="JABCIY010000011">
    <property type="protein sequence ID" value="KAF7197582.1"/>
    <property type="molecule type" value="Genomic_DNA"/>
</dbReference>
<feature type="compositionally biased region" description="Basic and acidic residues" evidence="2">
    <location>
        <begin position="245"/>
        <end position="256"/>
    </location>
</feature>
<feature type="compositionally biased region" description="Basic and acidic residues" evidence="2">
    <location>
        <begin position="264"/>
        <end position="336"/>
    </location>
</feature>
<keyword evidence="4" id="KW-1185">Reference proteome</keyword>
<evidence type="ECO:0000256" key="2">
    <source>
        <dbReference type="SAM" id="MobiDB-lite"/>
    </source>
</evidence>
<gene>
    <name evidence="3" type="ORF">HII31_01085</name>
</gene>
<dbReference type="OrthoDB" id="3644689at2759"/>
<evidence type="ECO:0000313" key="4">
    <source>
        <dbReference type="Proteomes" id="UP000660729"/>
    </source>
</evidence>
<evidence type="ECO:0000256" key="1">
    <source>
        <dbReference type="SAM" id="Coils"/>
    </source>
</evidence>
<feature type="compositionally biased region" description="Basic and acidic residues" evidence="2">
    <location>
        <begin position="197"/>
        <end position="233"/>
    </location>
</feature>
<keyword evidence="1" id="KW-0175">Coiled coil</keyword>
<dbReference type="AlphaFoldDB" id="A0A8H6RUG1"/>
<dbReference type="Proteomes" id="UP000660729">
    <property type="component" value="Unassembled WGS sequence"/>
</dbReference>
<name>A0A8H6RUG1_9PEZI</name>
<protein>
    <submittedName>
        <fullName evidence="3">Uncharacterized protein</fullName>
    </submittedName>
</protein>
<proteinExistence type="predicted"/>
<evidence type="ECO:0000313" key="3">
    <source>
        <dbReference type="EMBL" id="KAF7197582.1"/>
    </source>
</evidence>